<gene>
    <name evidence="2" type="ORF">RirG_023680</name>
</gene>
<dbReference type="Pfam" id="PF13302">
    <property type="entry name" value="Acetyltransf_3"/>
    <property type="match status" value="1"/>
</dbReference>
<evidence type="ECO:0000313" key="2">
    <source>
        <dbReference type="EMBL" id="EXX77446.1"/>
    </source>
</evidence>
<dbReference type="EMBL" id="JEMT01010982">
    <property type="protein sequence ID" value="EXX77446.1"/>
    <property type="molecule type" value="Genomic_DNA"/>
</dbReference>
<dbReference type="GO" id="GO:0016747">
    <property type="term" value="F:acyltransferase activity, transferring groups other than amino-acyl groups"/>
    <property type="evidence" value="ECO:0007669"/>
    <property type="project" value="InterPro"/>
</dbReference>
<dbReference type="Gene3D" id="3.40.630.30">
    <property type="match status" value="1"/>
</dbReference>
<name>A0A015LXL4_RHIIW</name>
<reference evidence="2 3" key="1">
    <citation type="submission" date="2014-02" db="EMBL/GenBank/DDBJ databases">
        <title>Single nucleus genome sequencing reveals high similarity among nuclei of an endomycorrhizal fungus.</title>
        <authorList>
            <person name="Lin K."/>
            <person name="Geurts R."/>
            <person name="Zhang Z."/>
            <person name="Limpens E."/>
            <person name="Saunders D.G."/>
            <person name="Mu D."/>
            <person name="Pang E."/>
            <person name="Cao H."/>
            <person name="Cha H."/>
            <person name="Lin T."/>
            <person name="Zhou Q."/>
            <person name="Shang Y."/>
            <person name="Li Y."/>
            <person name="Ivanov S."/>
            <person name="Sharma T."/>
            <person name="Velzen R.V."/>
            <person name="Ruijter N.D."/>
            <person name="Aanen D.K."/>
            <person name="Win J."/>
            <person name="Kamoun S."/>
            <person name="Bisseling T."/>
            <person name="Huang S."/>
        </authorList>
    </citation>
    <scope>NUCLEOTIDE SEQUENCE [LARGE SCALE GENOMIC DNA]</scope>
    <source>
        <strain evidence="3">DAOM197198w</strain>
    </source>
</reference>
<organism evidence="2 3">
    <name type="scientific">Rhizophagus irregularis (strain DAOM 197198w)</name>
    <name type="common">Glomus intraradices</name>
    <dbReference type="NCBI Taxonomy" id="1432141"/>
    <lineage>
        <taxon>Eukaryota</taxon>
        <taxon>Fungi</taxon>
        <taxon>Fungi incertae sedis</taxon>
        <taxon>Mucoromycota</taxon>
        <taxon>Glomeromycotina</taxon>
        <taxon>Glomeromycetes</taxon>
        <taxon>Glomerales</taxon>
        <taxon>Glomeraceae</taxon>
        <taxon>Rhizophagus</taxon>
    </lineage>
</organism>
<dbReference type="PANTHER" id="PTHR43792">
    <property type="entry name" value="GNAT FAMILY, PUTATIVE (AFU_ORTHOLOGUE AFUA_3G00765)-RELATED-RELATED"/>
    <property type="match status" value="1"/>
</dbReference>
<evidence type="ECO:0000259" key="1">
    <source>
        <dbReference type="PROSITE" id="PS51186"/>
    </source>
</evidence>
<dbReference type="STRING" id="1432141.A0A015LXL4"/>
<dbReference type="InterPro" id="IPR016181">
    <property type="entry name" value="Acyl_CoA_acyltransferase"/>
</dbReference>
<dbReference type="HOGENOM" id="CLU_664198_0_0_1"/>
<proteinExistence type="predicted"/>
<dbReference type="SUPFAM" id="SSF55729">
    <property type="entry name" value="Acyl-CoA N-acyltransferases (Nat)"/>
    <property type="match status" value="1"/>
</dbReference>
<dbReference type="PROSITE" id="PS51186">
    <property type="entry name" value="GNAT"/>
    <property type="match status" value="1"/>
</dbReference>
<accession>A0A015LXL4</accession>
<sequence length="414" mass="45880">MSLLSSICSRRQAREAGSDPEKVGILTPPWEPRRAGCRRTGGRVQCKAFSLSAPRIPIRLQLLDPLPEKGHLQRRYTRLRGGYGLFRSDRFGTFRGREHSEDFSRINRIGAVVVSLCRQSPRLNGAVDCRFRDASVAGGFSQAQHGVPLWRHPVTIAVNRNPFLRNPQFTTASKAARLFGQCGGCALGSVAREGSGCVMRPALRYWPVGRSAGLDCMAAFDPLQTFYTCAYRQRMRAPETFETERLRLRPVQRMDAVDIFRYAGEVPPTRFMPFQRHQDIADSLAFAQRCEGCWIEGSAFPWAVTEKMSARFLGVLELRLSPPKADFGYIFAEPFWGKGFATEAASAVVAWAIAQPSILRVWATCHPSNVASAAVLRRAGLSYEATLASWEARPQLGEVAGPSDCYALTRSATG</sequence>
<protein>
    <recommendedName>
        <fullName evidence="1">N-acetyltransferase domain-containing protein</fullName>
    </recommendedName>
</protein>
<dbReference type="Proteomes" id="UP000022910">
    <property type="component" value="Unassembled WGS sequence"/>
</dbReference>
<keyword evidence="3" id="KW-1185">Reference proteome</keyword>
<dbReference type="InterPro" id="IPR051531">
    <property type="entry name" value="N-acetyltransferase"/>
</dbReference>
<feature type="domain" description="N-acetyltransferase" evidence="1">
    <location>
        <begin position="246"/>
        <end position="411"/>
    </location>
</feature>
<dbReference type="InterPro" id="IPR000182">
    <property type="entry name" value="GNAT_dom"/>
</dbReference>
<evidence type="ECO:0000313" key="3">
    <source>
        <dbReference type="Proteomes" id="UP000022910"/>
    </source>
</evidence>
<comment type="caution">
    <text evidence="2">The sequence shown here is derived from an EMBL/GenBank/DDBJ whole genome shotgun (WGS) entry which is preliminary data.</text>
</comment>
<dbReference type="AlphaFoldDB" id="A0A015LXL4"/>